<evidence type="ECO:0008006" key="3">
    <source>
        <dbReference type="Google" id="ProtNLM"/>
    </source>
</evidence>
<comment type="caution">
    <text evidence="1">The sequence shown here is derived from an EMBL/GenBank/DDBJ whole genome shotgun (WGS) entry which is preliminary data.</text>
</comment>
<protein>
    <recommendedName>
        <fullName evidence="3">Sporulation protein</fullName>
    </recommendedName>
</protein>
<evidence type="ECO:0000313" key="2">
    <source>
        <dbReference type="Proteomes" id="UP000587527"/>
    </source>
</evidence>
<proteinExistence type="predicted"/>
<dbReference type="AlphaFoldDB" id="A0A841BMR9"/>
<evidence type="ECO:0000313" key="1">
    <source>
        <dbReference type="EMBL" id="MBB5868566.1"/>
    </source>
</evidence>
<dbReference type="EMBL" id="JACHMN010000002">
    <property type="protein sequence ID" value="MBB5868566.1"/>
    <property type="molecule type" value="Genomic_DNA"/>
</dbReference>
<reference evidence="1 2" key="1">
    <citation type="submission" date="2020-08" db="EMBL/GenBank/DDBJ databases">
        <title>Sequencing the genomes of 1000 actinobacteria strains.</title>
        <authorList>
            <person name="Klenk H.-P."/>
        </authorList>
    </citation>
    <scope>NUCLEOTIDE SEQUENCE [LARGE SCALE GENOMIC DNA]</scope>
    <source>
        <strain evidence="1 2">DSM 45362</strain>
    </source>
</reference>
<accession>A0A841BMR9</accession>
<gene>
    <name evidence="1" type="ORF">F4553_001945</name>
</gene>
<dbReference type="RefSeq" id="WP_184834607.1">
    <property type="nucleotide sequence ID" value="NZ_JACHMN010000002.1"/>
</dbReference>
<name>A0A841BMR9_9ACTN</name>
<organism evidence="1 2">
    <name type="scientific">Allocatelliglobosispora scoriae</name>
    <dbReference type="NCBI Taxonomy" id="643052"/>
    <lineage>
        <taxon>Bacteria</taxon>
        <taxon>Bacillati</taxon>
        <taxon>Actinomycetota</taxon>
        <taxon>Actinomycetes</taxon>
        <taxon>Micromonosporales</taxon>
        <taxon>Micromonosporaceae</taxon>
        <taxon>Allocatelliglobosispora</taxon>
    </lineage>
</organism>
<keyword evidence="2" id="KW-1185">Reference proteome</keyword>
<sequence length="400" mass="42773">MVVQILGQILGRTVGLVEAGFTSTEVPDARTGIEYGADAEAVIGAVGRLWRADLDAVRAVITAPANSAAWTEASLNWLVRDDTDPLPKLGGTQRVGASDVLRLRATTELFAQLDNRFGGVHSRRSLVQYLETEVSTLLAGNYTAESGRGLFGAAAEATLLAAWMSYDAGIQGLAQRYFIQALQLAQISGDVLLAGSVLDAMSHQATYLGQWHQAANLARAARAGTRGLATATLTAHFHAMEARATAVGGDSVATQRALGEAVRAFERRSPGDDPNWISYFDDAELAAEFSHCFRDIGRAKDTVTYAQRALANVGTSPRSDFFVTMVLATGHLQQGEIEQACHVVQSALTIGEQVQSVRCVEYLRTFRAALAEADSPGLVAALDEWAAEHRLWIASSSVQP</sequence>
<dbReference type="Proteomes" id="UP000587527">
    <property type="component" value="Unassembled WGS sequence"/>
</dbReference>